<evidence type="ECO:0000313" key="2">
    <source>
        <dbReference type="EMBL" id="SUB17735.1"/>
    </source>
</evidence>
<dbReference type="AlphaFoldDB" id="A0A379AIK5"/>
<protein>
    <submittedName>
        <fullName evidence="2">Uncharacterized protein conserved in bacteria</fullName>
    </submittedName>
</protein>
<dbReference type="PANTHER" id="PTHR36151:SF3">
    <property type="entry name" value="ER-BOUND OXYGENASE MPAB_MPAB'_RUBBER OXYGENASE CATALYTIC DOMAIN-CONTAINING PROTEIN"/>
    <property type="match status" value="1"/>
</dbReference>
<organism evidence="2 3">
    <name type="scientific">Enterobacter agglomerans</name>
    <name type="common">Erwinia herbicola</name>
    <name type="synonym">Pantoea agglomerans</name>
    <dbReference type="NCBI Taxonomy" id="549"/>
    <lineage>
        <taxon>Bacteria</taxon>
        <taxon>Pseudomonadati</taxon>
        <taxon>Pseudomonadota</taxon>
        <taxon>Gammaproteobacteria</taxon>
        <taxon>Enterobacterales</taxon>
        <taxon>Erwiniaceae</taxon>
        <taxon>Pantoea</taxon>
        <taxon>Pantoea agglomerans group</taxon>
    </lineage>
</organism>
<proteinExistence type="predicted"/>
<dbReference type="InterPro" id="IPR018713">
    <property type="entry name" value="MPAB/Lcp_cat_dom"/>
</dbReference>
<feature type="domain" description="ER-bound oxygenase mpaB/mpaB'/Rubber oxygenase catalytic" evidence="1">
    <location>
        <begin position="42"/>
        <end position="257"/>
    </location>
</feature>
<accession>A0A379AIK5</accession>
<dbReference type="PANTHER" id="PTHR36151">
    <property type="entry name" value="BLR2777 PROTEIN"/>
    <property type="match status" value="1"/>
</dbReference>
<name>A0A379AIK5_ENTAG</name>
<dbReference type="GO" id="GO:0016491">
    <property type="term" value="F:oxidoreductase activity"/>
    <property type="evidence" value="ECO:0007669"/>
    <property type="project" value="InterPro"/>
</dbReference>
<dbReference type="Proteomes" id="UP000254640">
    <property type="component" value="Unassembled WGS sequence"/>
</dbReference>
<dbReference type="STRING" id="549.BEE12_12905"/>
<evidence type="ECO:0000259" key="1">
    <source>
        <dbReference type="Pfam" id="PF09995"/>
    </source>
</evidence>
<dbReference type="Pfam" id="PF09995">
    <property type="entry name" value="MPAB_Lcp_cat"/>
    <property type="match status" value="1"/>
</dbReference>
<reference evidence="2 3" key="1">
    <citation type="submission" date="2018-06" db="EMBL/GenBank/DDBJ databases">
        <authorList>
            <consortium name="Pathogen Informatics"/>
            <person name="Doyle S."/>
        </authorList>
    </citation>
    <scope>NUCLEOTIDE SEQUENCE [LARGE SCALE GENOMIC DNA]</scope>
    <source>
        <strain evidence="2 3">NCTC9381</strain>
    </source>
</reference>
<dbReference type="EMBL" id="UGSO01000001">
    <property type="protein sequence ID" value="SUB17735.1"/>
    <property type="molecule type" value="Genomic_DNA"/>
</dbReference>
<keyword evidence="3" id="KW-1185">Reference proteome</keyword>
<sequence length="353" mass="39477">MINLRDRIQQQVFRLNGLSMNEFDLSQPPGDPGLFGPDSVIWRVHGDFTSMMCGGISALLLQMLHPAALAGVWDHSNFREDMMGRLRRTSQFIAVTTYGNSQDAQTLIDRVKRIHLKVSGVDSEGKPYAASDPHLLTWVHVAETSRFLAAHLRYKNPHLTRAGQDQYYQEAAQIAEALGAEKVPKSVVDVADYLQQMRSELRFDHRTAEVTRLLMNAPAPSWQAKPVMKIMLKSGFGLMPAWAQAMSGTEIGRFQQAIIDRKINAIAVGLRWSIQRGAWYRAMVRMGRDVGVRCSLVKGWIALAHKGLLNRSVRYRGLGRCFCADVNLLGVSYNRLIGADTNIRFVPATEVAA</sequence>
<gene>
    <name evidence="2" type="ORF">NCTC9381_03665</name>
</gene>
<evidence type="ECO:0000313" key="3">
    <source>
        <dbReference type="Proteomes" id="UP000254640"/>
    </source>
</evidence>